<sequence length="424" mass="48823">MAIRRAGFDSSQEEEKMLNILLQDPDTMHRNDSRTPFLAQALAALLASVSPLLESLNLCFIGMEHPKLLRQNRQSDGAPFPETDYFFKHFLDRVNSGSQKTMPFLENLRKVRFLVDAEENIWEWFYYQPHDLYGSVNLVRRLPGVESVQFDGIFEEENVSVIPPPRSANYTKITIRNSNMDLHHLVRIIESARRLEEFTYAVGGRASRDGVGLIKFFSLEHVLRALLLHGESLLHLDLDMEGDISLTQIFQPYDFDDDDPPPSSDPAYHHEWAEELQTLETDEHPVYDWSSPCTLRGLPKLKNLSLGIHLLYYLARGIGGDQVEEEEASFAIVDHLPPNIESLCIYGYEKGMKPYIQGLPLDVFDRQLEKLLAEKDTKLPRLTYIEGIDELIVNAFTVAQPHHDHEDLWERGTDDNWTNHEYDC</sequence>
<comment type="caution">
    <text evidence="1">The sequence shown here is derived from an EMBL/GenBank/DDBJ whole genome shotgun (WGS) entry which is preliminary data.</text>
</comment>
<accession>A0A364L0E4</accession>
<name>A0A364L0E4_TALAM</name>
<proteinExistence type="predicted"/>
<dbReference type="AlphaFoldDB" id="A0A364L0E4"/>
<dbReference type="Proteomes" id="UP000249363">
    <property type="component" value="Unassembled WGS sequence"/>
</dbReference>
<reference evidence="1 2" key="1">
    <citation type="journal article" date="2017" name="Biotechnol. Biofuels">
        <title>Differential beta-glucosidase expression as a function of carbon source availability in Talaromyces amestolkiae: a genomic and proteomic approach.</title>
        <authorList>
            <person name="de Eugenio L.I."/>
            <person name="Mendez-Liter J.A."/>
            <person name="Nieto-Dominguez M."/>
            <person name="Alonso L."/>
            <person name="Gil-Munoz J."/>
            <person name="Barriuso J."/>
            <person name="Prieto A."/>
            <person name="Martinez M.J."/>
        </authorList>
    </citation>
    <scope>NUCLEOTIDE SEQUENCE [LARGE SCALE GENOMIC DNA]</scope>
    <source>
        <strain evidence="1 2">CIB</strain>
    </source>
</reference>
<evidence type="ECO:0000313" key="2">
    <source>
        <dbReference type="Proteomes" id="UP000249363"/>
    </source>
</evidence>
<organism evidence="1 2">
    <name type="scientific">Talaromyces amestolkiae</name>
    <dbReference type="NCBI Taxonomy" id="1196081"/>
    <lineage>
        <taxon>Eukaryota</taxon>
        <taxon>Fungi</taxon>
        <taxon>Dikarya</taxon>
        <taxon>Ascomycota</taxon>
        <taxon>Pezizomycotina</taxon>
        <taxon>Eurotiomycetes</taxon>
        <taxon>Eurotiomycetidae</taxon>
        <taxon>Eurotiales</taxon>
        <taxon>Trichocomaceae</taxon>
        <taxon>Talaromyces</taxon>
        <taxon>Talaromyces sect. Talaromyces</taxon>
    </lineage>
</organism>
<protein>
    <submittedName>
        <fullName evidence="1">Uncharacterized protein</fullName>
    </submittedName>
</protein>
<dbReference type="GeneID" id="63794515"/>
<keyword evidence="2" id="KW-1185">Reference proteome</keyword>
<dbReference type="OrthoDB" id="3437411at2759"/>
<evidence type="ECO:0000313" key="1">
    <source>
        <dbReference type="EMBL" id="RAO69287.1"/>
    </source>
</evidence>
<dbReference type="RefSeq" id="XP_040733803.1">
    <property type="nucleotide sequence ID" value="XM_040877759.1"/>
</dbReference>
<dbReference type="STRING" id="1196081.A0A364L0E4"/>
<gene>
    <name evidence="1" type="ORF">BHQ10_005299</name>
</gene>
<dbReference type="EMBL" id="MIKG01000009">
    <property type="protein sequence ID" value="RAO69287.1"/>
    <property type="molecule type" value="Genomic_DNA"/>
</dbReference>